<dbReference type="InterPro" id="IPR015856">
    <property type="entry name" value="ABC_transpr_CbiO/EcfA_su"/>
</dbReference>
<dbReference type="InterPro" id="IPR030947">
    <property type="entry name" value="EcfA_1"/>
</dbReference>
<evidence type="ECO:0000256" key="7">
    <source>
        <dbReference type="ARBA" id="ARBA00022967"/>
    </source>
</evidence>
<keyword evidence="5" id="KW-0547">Nucleotide-binding</keyword>
<evidence type="ECO:0000256" key="2">
    <source>
        <dbReference type="ARBA" id="ARBA00005417"/>
    </source>
</evidence>
<comment type="caution">
    <text evidence="10">The sequence shown here is derived from an EMBL/GenBank/DDBJ whole genome shotgun (WGS) entry which is preliminary data.</text>
</comment>
<gene>
    <name evidence="10" type="ORF">M3N64_13370</name>
</gene>
<dbReference type="EMBL" id="JAMAST010000026">
    <property type="protein sequence ID" value="MCL1632910.1"/>
    <property type="molecule type" value="Genomic_DNA"/>
</dbReference>
<dbReference type="PROSITE" id="PS50893">
    <property type="entry name" value="ABC_TRANSPORTER_2"/>
    <property type="match status" value="1"/>
</dbReference>
<evidence type="ECO:0000256" key="8">
    <source>
        <dbReference type="ARBA" id="ARBA00023136"/>
    </source>
</evidence>
<dbReference type="Pfam" id="PF00005">
    <property type="entry name" value="ABC_tran"/>
    <property type="match status" value="1"/>
</dbReference>
<evidence type="ECO:0000256" key="6">
    <source>
        <dbReference type="ARBA" id="ARBA00022840"/>
    </source>
</evidence>
<reference evidence="10 11" key="1">
    <citation type="submission" date="2022-05" db="EMBL/GenBank/DDBJ databases">
        <title>Sporolactobacillus sp nov CPB3-1, isolated from tree bark (Mangifera indica L.).</title>
        <authorList>
            <person name="Phuengjayaem S."/>
            <person name="Tanasupawat S."/>
        </authorList>
    </citation>
    <scope>NUCLEOTIDE SEQUENCE [LARGE SCALE GENOMIC DNA]</scope>
    <source>
        <strain evidence="10 11">CPB3-1</strain>
    </source>
</reference>
<sequence length="286" mass="31897">MSVLIDMSKVYFQYLRNQSDNQWLLSDINLSIEKGEFVAILGANGSGKSTLAKHFNALLVPSDGKVQINGMDTREEQNKLQIRQTVGMIFQNPDNQLISTIIEEDVAFAPENLGLPPEEIHQRVDWALNAVDMSAYRLHTPFKLSGGQKQRIAIAGVLAMRPQCIIMDEPTSMLDPSGRASVLRTIHRLNTTFGITIVLITHHLEEAAQAQRILVMDRGRIVMDDPPESIFSQFELLHQLNLGIPPITLLTKRLQRHGIDLPANTMTADKCADAIIAMLEAHHGNH</sequence>
<evidence type="ECO:0000256" key="4">
    <source>
        <dbReference type="ARBA" id="ARBA00022475"/>
    </source>
</evidence>
<dbReference type="InterPro" id="IPR027417">
    <property type="entry name" value="P-loop_NTPase"/>
</dbReference>
<dbReference type="InterPro" id="IPR017871">
    <property type="entry name" value="ABC_transporter-like_CS"/>
</dbReference>
<keyword evidence="4" id="KW-1003">Cell membrane</keyword>
<accession>A0ABT0MDG8</accession>
<keyword evidence="11" id="KW-1185">Reference proteome</keyword>
<dbReference type="InterPro" id="IPR003593">
    <property type="entry name" value="AAA+_ATPase"/>
</dbReference>
<dbReference type="PANTHER" id="PTHR43553">
    <property type="entry name" value="HEAVY METAL TRANSPORTER"/>
    <property type="match status" value="1"/>
</dbReference>
<keyword evidence="3" id="KW-0813">Transport</keyword>
<dbReference type="Gene3D" id="3.40.50.300">
    <property type="entry name" value="P-loop containing nucleotide triphosphate hydrolases"/>
    <property type="match status" value="1"/>
</dbReference>
<dbReference type="Proteomes" id="UP001203004">
    <property type="component" value="Unassembled WGS sequence"/>
</dbReference>
<dbReference type="SMART" id="SM00382">
    <property type="entry name" value="AAA"/>
    <property type="match status" value="1"/>
</dbReference>
<evidence type="ECO:0000256" key="1">
    <source>
        <dbReference type="ARBA" id="ARBA00004202"/>
    </source>
</evidence>
<keyword evidence="6" id="KW-0067">ATP-binding</keyword>
<proteinExistence type="inferred from homology"/>
<dbReference type="SUPFAM" id="SSF52540">
    <property type="entry name" value="P-loop containing nucleoside triphosphate hydrolases"/>
    <property type="match status" value="1"/>
</dbReference>
<keyword evidence="8" id="KW-0472">Membrane</keyword>
<dbReference type="NCBIfam" id="TIGR04520">
    <property type="entry name" value="ECF_ATPase_1"/>
    <property type="match status" value="1"/>
</dbReference>
<dbReference type="PANTHER" id="PTHR43553:SF24">
    <property type="entry name" value="ENERGY-COUPLING FACTOR TRANSPORTER ATP-BINDING PROTEIN ECFA1"/>
    <property type="match status" value="1"/>
</dbReference>
<evidence type="ECO:0000313" key="11">
    <source>
        <dbReference type="Proteomes" id="UP001203004"/>
    </source>
</evidence>
<evidence type="ECO:0000256" key="5">
    <source>
        <dbReference type="ARBA" id="ARBA00022741"/>
    </source>
</evidence>
<comment type="similarity">
    <text evidence="2">Belongs to the ABC transporter superfamily.</text>
</comment>
<dbReference type="InterPro" id="IPR003439">
    <property type="entry name" value="ABC_transporter-like_ATP-bd"/>
</dbReference>
<organism evidence="10 11">
    <name type="scientific">Sporolactobacillus mangiferae</name>
    <dbReference type="NCBI Taxonomy" id="2940498"/>
    <lineage>
        <taxon>Bacteria</taxon>
        <taxon>Bacillati</taxon>
        <taxon>Bacillota</taxon>
        <taxon>Bacilli</taxon>
        <taxon>Bacillales</taxon>
        <taxon>Sporolactobacillaceae</taxon>
        <taxon>Sporolactobacillus</taxon>
    </lineage>
</organism>
<evidence type="ECO:0000256" key="3">
    <source>
        <dbReference type="ARBA" id="ARBA00022448"/>
    </source>
</evidence>
<dbReference type="CDD" id="cd03225">
    <property type="entry name" value="ABC_cobalt_CbiO_domain1"/>
    <property type="match status" value="1"/>
</dbReference>
<name>A0ABT0MDG8_9BACL</name>
<evidence type="ECO:0000313" key="10">
    <source>
        <dbReference type="EMBL" id="MCL1632910.1"/>
    </source>
</evidence>
<dbReference type="RefSeq" id="WP_249103744.1">
    <property type="nucleotide sequence ID" value="NZ_JAMAST010000026.1"/>
</dbReference>
<dbReference type="InterPro" id="IPR050095">
    <property type="entry name" value="ECF_ABC_transporter_ATP-bd"/>
</dbReference>
<feature type="domain" description="ABC transporter" evidence="9">
    <location>
        <begin position="5"/>
        <end position="243"/>
    </location>
</feature>
<keyword evidence="7" id="KW-1278">Translocase</keyword>
<protein>
    <submittedName>
        <fullName evidence="10">Energy-coupling factor transporter ATPase</fullName>
    </submittedName>
</protein>
<dbReference type="PROSITE" id="PS00211">
    <property type="entry name" value="ABC_TRANSPORTER_1"/>
    <property type="match status" value="1"/>
</dbReference>
<evidence type="ECO:0000259" key="9">
    <source>
        <dbReference type="PROSITE" id="PS50893"/>
    </source>
</evidence>
<comment type="subcellular location">
    <subcellularLocation>
        <location evidence="1">Cell membrane</location>
        <topology evidence="1">Peripheral membrane protein</topology>
    </subcellularLocation>
</comment>